<organism evidence="1">
    <name type="scientific">marine sediment metagenome</name>
    <dbReference type="NCBI Taxonomy" id="412755"/>
    <lineage>
        <taxon>unclassified sequences</taxon>
        <taxon>metagenomes</taxon>
        <taxon>ecological metagenomes</taxon>
    </lineage>
</organism>
<gene>
    <name evidence="1" type="ORF">S01H4_45339</name>
</gene>
<dbReference type="AlphaFoldDB" id="X1CZQ1"/>
<evidence type="ECO:0000313" key="1">
    <source>
        <dbReference type="EMBL" id="GAG98367.1"/>
    </source>
</evidence>
<dbReference type="EMBL" id="BART01025233">
    <property type="protein sequence ID" value="GAG98367.1"/>
    <property type="molecule type" value="Genomic_DNA"/>
</dbReference>
<reference evidence="1" key="1">
    <citation type="journal article" date="2014" name="Front. Microbiol.">
        <title>High frequency of phylogenetically diverse reductive dehalogenase-homologous genes in deep subseafloor sedimentary metagenomes.</title>
        <authorList>
            <person name="Kawai M."/>
            <person name="Futagami T."/>
            <person name="Toyoda A."/>
            <person name="Takaki Y."/>
            <person name="Nishi S."/>
            <person name="Hori S."/>
            <person name="Arai W."/>
            <person name="Tsubouchi T."/>
            <person name="Morono Y."/>
            <person name="Uchiyama I."/>
            <person name="Ito T."/>
            <person name="Fujiyama A."/>
            <person name="Inagaki F."/>
            <person name="Takami H."/>
        </authorList>
    </citation>
    <scope>NUCLEOTIDE SEQUENCE</scope>
    <source>
        <strain evidence="1">Expedition CK06-06</strain>
    </source>
</reference>
<name>X1CZQ1_9ZZZZ</name>
<accession>X1CZQ1</accession>
<feature type="non-terminal residue" evidence="1">
    <location>
        <position position="1"/>
    </location>
</feature>
<sequence length="148" mass="17037">AVRYSALSLLEKSAPIYSKLMIFDQAIREFRKTGNTIGVAQCYSNMGEHYKSAVEMEKSGMAEKLPWVTEEFVQYVGFGSSYSHDRADRLFNEAEAMMEEGAFNGALVRWQAINYQEGTYQAFLRLCRDDEALEYLHCRVTSLSRIFR</sequence>
<proteinExistence type="predicted"/>
<protein>
    <submittedName>
        <fullName evidence="1">Uncharacterized protein</fullName>
    </submittedName>
</protein>
<comment type="caution">
    <text evidence="1">The sequence shown here is derived from an EMBL/GenBank/DDBJ whole genome shotgun (WGS) entry which is preliminary data.</text>
</comment>